<dbReference type="GO" id="GO:0003899">
    <property type="term" value="F:DNA-directed RNA polymerase activity"/>
    <property type="evidence" value="ECO:0007669"/>
    <property type="project" value="InterPro"/>
</dbReference>
<dbReference type="Pfam" id="PF03118">
    <property type="entry name" value="RNA_pol_A_CTD"/>
    <property type="match status" value="1"/>
</dbReference>
<reference evidence="2" key="1">
    <citation type="submission" date="2020-04" db="EMBL/GenBank/DDBJ databases">
        <authorList>
            <person name="Zhang T."/>
        </authorList>
    </citation>
    <scope>NUCLEOTIDE SEQUENCE</scope>
    <source>
        <strain evidence="2">HKST-UBA16</strain>
    </source>
</reference>
<dbReference type="SUPFAM" id="SSF47789">
    <property type="entry name" value="C-terminal domain of RNA polymerase alpha subunit"/>
    <property type="match status" value="1"/>
</dbReference>
<gene>
    <name evidence="2" type="ORF">KC622_02390</name>
</gene>
<evidence type="ECO:0000259" key="1">
    <source>
        <dbReference type="Pfam" id="PF03118"/>
    </source>
</evidence>
<dbReference type="Gene3D" id="3.40.50.10490">
    <property type="entry name" value="Glucose-6-phosphate isomerase like protein, domain 1"/>
    <property type="match status" value="1"/>
</dbReference>
<name>A0A955HZE0_9BACT</name>
<evidence type="ECO:0000313" key="3">
    <source>
        <dbReference type="Proteomes" id="UP000748332"/>
    </source>
</evidence>
<sequence length="178" mass="19615">YPIPANDDSIRSISLFLELFAKAIQGGMKADSLLALRKSYDSKLQSLKVEYENKLALKEKMEEEDRERMRKLRAGEEVKSGDKLVTSRIQDGGTVVRVTKASKPVPQIIKKTKKVSVQAINADEKKISDLGLSSRIESLLKDAGVKSVSQLGKMTDSEINAIKGLGQKAVEEIRAALK</sequence>
<evidence type="ECO:0000313" key="2">
    <source>
        <dbReference type="EMBL" id="MCA9375156.1"/>
    </source>
</evidence>
<proteinExistence type="predicted"/>
<dbReference type="InterPro" id="IPR023591">
    <property type="entry name" value="Ribosomal_uS2_flav_dom_sf"/>
</dbReference>
<feature type="non-terminal residue" evidence="2">
    <location>
        <position position="1"/>
    </location>
</feature>
<organism evidence="2 3">
    <name type="scientific">Candidatus Dojkabacteria bacterium</name>
    <dbReference type="NCBI Taxonomy" id="2099670"/>
    <lineage>
        <taxon>Bacteria</taxon>
        <taxon>Candidatus Dojkabacteria</taxon>
    </lineage>
</organism>
<dbReference type="GO" id="GO:0003677">
    <property type="term" value="F:DNA binding"/>
    <property type="evidence" value="ECO:0007669"/>
    <property type="project" value="InterPro"/>
</dbReference>
<dbReference type="InterPro" id="IPR011260">
    <property type="entry name" value="RNAP_asu_C"/>
</dbReference>
<reference evidence="2" key="2">
    <citation type="journal article" date="2021" name="Microbiome">
        <title>Successional dynamics and alternative stable states in a saline activated sludge microbial community over 9 years.</title>
        <authorList>
            <person name="Wang Y."/>
            <person name="Ye J."/>
            <person name="Ju F."/>
            <person name="Liu L."/>
            <person name="Boyd J.A."/>
            <person name="Deng Y."/>
            <person name="Parks D.H."/>
            <person name="Jiang X."/>
            <person name="Yin X."/>
            <person name="Woodcroft B.J."/>
            <person name="Tyson G.W."/>
            <person name="Hugenholtz P."/>
            <person name="Polz M.F."/>
            <person name="Zhang T."/>
        </authorList>
    </citation>
    <scope>NUCLEOTIDE SEQUENCE</scope>
    <source>
        <strain evidence="2">HKST-UBA16</strain>
    </source>
</reference>
<accession>A0A955HZE0</accession>
<dbReference type="GO" id="GO:0006351">
    <property type="term" value="P:DNA-templated transcription"/>
    <property type="evidence" value="ECO:0007669"/>
    <property type="project" value="InterPro"/>
</dbReference>
<feature type="domain" description="RNA polymerase alpha subunit C-terminal" evidence="1">
    <location>
        <begin position="123"/>
        <end position="178"/>
    </location>
</feature>
<dbReference type="EMBL" id="JAGQLM010000100">
    <property type="protein sequence ID" value="MCA9375156.1"/>
    <property type="molecule type" value="Genomic_DNA"/>
</dbReference>
<dbReference type="Gene3D" id="1.10.150.20">
    <property type="entry name" value="5' to 3' exonuclease, C-terminal subdomain"/>
    <property type="match status" value="1"/>
</dbReference>
<dbReference type="SUPFAM" id="SSF52313">
    <property type="entry name" value="Ribosomal protein S2"/>
    <property type="match status" value="1"/>
</dbReference>
<dbReference type="Proteomes" id="UP000748332">
    <property type="component" value="Unassembled WGS sequence"/>
</dbReference>
<protein>
    <recommendedName>
        <fullName evidence="1">RNA polymerase alpha subunit C-terminal domain-containing protein</fullName>
    </recommendedName>
</protein>
<comment type="caution">
    <text evidence="2">The sequence shown here is derived from an EMBL/GenBank/DDBJ whole genome shotgun (WGS) entry which is preliminary data.</text>
</comment>
<dbReference type="AlphaFoldDB" id="A0A955HZE0"/>